<dbReference type="EMBL" id="JACBKZ010000015">
    <property type="protein sequence ID" value="KAF5931482.1"/>
    <property type="molecule type" value="Genomic_DNA"/>
</dbReference>
<evidence type="ECO:0000259" key="7">
    <source>
        <dbReference type="Pfam" id="PF25079"/>
    </source>
</evidence>
<proteinExistence type="inferred from homology"/>
<evidence type="ECO:0000256" key="3">
    <source>
        <dbReference type="ARBA" id="ARBA00022622"/>
    </source>
</evidence>
<evidence type="ECO:0000256" key="4">
    <source>
        <dbReference type="ARBA" id="ARBA00022729"/>
    </source>
</evidence>
<evidence type="ECO:0000313" key="8">
    <source>
        <dbReference type="EMBL" id="KAF5931482.1"/>
    </source>
</evidence>
<dbReference type="PIRSF" id="PIRSF038122">
    <property type="entry name" value="COBRA"/>
    <property type="match status" value="1"/>
</dbReference>
<dbReference type="Pfam" id="PF25079">
    <property type="entry name" value="COB_C"/>
    <property type="match status" value="1"/>
</dbReference>
<dbReference type="InterPro" id="IPR056900">
    <property type="entry name" value="COB_C"/>
</dbReference>
<dbReference type="AlphaFoldDB" id="A0A7J7FT24"/>
<gene>
    <name evidence="8" type="ORF">HYC85_032355</name>
</gene>
<dbReference type="PANTHER" id="PTHR31673:SF30">
    <property type="entry name" value="COBRA-LIKE PROTEIN 6"/>
    <property type="match status" value="1"/>
</dbReference>
<accession>A0A7J7FT24</accession>
<protein>
    <recommendedName>
        <fullName evidence="7">COBRA C-terminal domain-containing protein</fullName>
    </recommendedName>
</protein>
<dbReference type="GO" id="GO:0005886">
    <property type="term" value="C:plasma membrane"/>
    <property type="evidence" value="ECO:0007669"/>
    <property type="project" value="UniProtKB-SubCell"/>
</dbReference>
<evidence type="ECO:0000256" key="1">
    <source>
        <dbReference type="ARBA" id="ARBA00004609"/>
    </source>
</evidence>
<dbReference type="GO" id="GO:0010215">
    <property type="term" value="P:cellulose microfibril organization"/>
    <property type="evidence" value="ECO:0007669"/>
    <property type="project" value="InterPro"/>
</dbReference>
<comment type="subcellular location">
    <subcellularLocation>
        <location evidence="1">Cell membrane</location>
        <topology evidence="1">Lipid-anchor</topology>
        <topology evidence="1">GPI-anchor</topology>
    </subcellularLocation>
</comment>
<dbReference type="PANTHER" id="PTHR31673">
    <property type="entry name" value="PROTEIN COBRA"/>
    <property type="match status" value="1"/>
</dbReference>
<dbReference type="GO" id="GO:0098552">
    <property type="term" value="C:side of membrane"/>
    <property type="evidence" value="ECO:0007669"/>
    <property type="project" value="UniProtKB-KW"/>
</dbReference>
<name>A0A7J7FT24_CAMSI</name>
<keyword evidence="3" id="KW-0472">Membrane</keyword>
<evidence type="ECO:0000313" key="9">
    <source>
        <dbReference type="Proteomes" id="UP000593564"/>
    </source>
</evidence>
<comment type="similarity">
    <text evidence="2">Belongs to the COBRA family.</text>
</comment>
<keyword evidence="6" id="KW-0449">Lipoprotein</keyword>
<keyword evidence="5" id="KW-0325">Glycoprotein</keyword>
<comment type="caution">
    <text evidence="8">The sequence shown here is derived from an EMBL/GenBank/DDBJ whole genome shotgun (WGS) entry which is preliminary data.</text>
</comment>
<feature type="domain" description="COBRA C-terminal" evidence="7">
    <location>
        <begin position="136"/>
        <end position="298"/>
    </location>
</feature>
<dbReference type="GO" id="GO:0052324">
    <property type="term" value="P:plant-type cell wall cellulose biosynthetic process"/>
    <property type="evidence" value="ECO:0007669"/>
    <property type="project" value="TreeGrafter"/>
</dbReference>
<dbReference type="Proteomes" id="UP000593564">
    <property type="component" value="Unassembled WGS sequence"/>
</dbReference>
<keyword evidence="3" id="KW-0336">GPI-anchor</keyword>
<dbReference type="InterPro" id="IPR006918">
    <property type="entry name" value="COBRA_pln"/>
</dbReference>
<evidence type="ECO:0000256" key="5">
    <source>
        <dbReference type="ARBA" id="ARBA00023180"/>
    </source>
</evidence>
<evidence type="ECO:0000256" key="2">
    <source>
        <dbReference type="ARBA" id="ARBA00005507"/>
    </source>
</evidence>
<keyword evidence="9" id="KW-1185">Reference proteome</keyword>
<reference evidence="9" key="1">
    <citation type="journal article" date="2020" name="Nat. Commun.">
        <title>Genome assembly of wild tea tree DASZ reveals pedigree and selection history of tea varieties.</title>
        <authorList>
            <person name="Zhang W."/>
            <person name="Zhang Y."/>
            <person name="Qiu H."/>
            <person name="Guo Y."/>
            <person name="Wan H."/>
            <person name="Zhang X."/>
            <person name="Scossa F."/>
            <person name="Alseekh S."/>
            <person name="Zhang Q."/>
            <person name="Wang P."/>
            <person name="Xu L."/>
            <person name="Schmidt M.H."/>
            <person name="Jia X."/>
            <person name="Li D."/>
            <person name="Zhu A."/>
            <person name="Guo F."/>
            <person name="Chen W."/>
            <person name="Ni D."/>
            <person name="Usadel B."/>
            <person name="Fernie A.R."/>
            <person name="Wen W."/>
        </authorList>
    </citation>
    <scope>NUCLEOTIDE SEQUENCE [LARGE SCALE GENOMIC DNA]</scope>
    <source>
        <strain evidence="9">cv. G240</strain>
    </source>
</reference>
<evidence type="ECO:0000256" key="6">
    <source>
        <dbReference type="ARBA" id="ARBA00023288"/>
    </source>
</evidence>
<dbReference type="Pfam" id="PF04833">
    <property type="entry name" value="COBRA"/>
    <property type="match status" value="1"/>
</dbReference>
<keyword evidence="4" id="KW-0732">Signal</keyword>
<sequence>MWGAETTEQGNCSAFRGKQLAHCYEKKPVIIDLMAGAFYNKQVVNCCKGGVLSSITQGPNLFGVTFQMNVGASTTSTDISMPGNFTLGLVGYTCGDLVEVAPSKFIKDNGQRQTQALATHNVTCSYSQFRASPTPTCYVSLSAFYIETIVSCPLCSCRCRGQPKAKCVRPGDSPSMLQLPNEAPQPIMQCTQHVCPIKVHWHYWRVKITVTNLNYAKNYSQWNLVVLHPNMRNDTGMFYGIQYYNDMLVQSWYNGNIQMEMVLLKDIMIFTFREGWDFPRKISFNGDDCVMPSPDDYPSSQTMATSVHVDTPF</sequence>
<reference evidence="8 9" key="2">
    <citation type="submission" date="2020-07" db="EMBL/GenBank/DDBJ databases">
        <title>Genome assembly of wild tea tree DASZ reveals pedigree and selection history of tea varieties.</title>
        <authorList>
            <person name="Zhang W."/>
        </authorList>
    </citation>
    <scope>NUCLEOTIDE SEQUENCE [LARGE SCALE GENOMIC DNA]</scope>
    <source>
        <strain evidence="9">cv. G240</strain>
        <tissue evidence="8">Leaf</tissue>
    </source>
</reference>
<organism evidence="8 9">
    <name type="scientific">Camellia sinensis</name>
    <name type="common">Tea plant</name>
    <name type="synonym">Thea sinensis</name>
    <dbReference type="NCBI Taxonomy" id="4442"/>
    <lineage>
        <taxon>Eukaryota</taxon>
        <taxon>Viridiplantae</taxon>
        <taxon>Streptophyta</taxon>
        <taxon>Embryophyta</taxon>
        <taxon>Tracheophyta</taxon>
        <taxon>Spermatophyta</taxon>
        <taxon>Magnoliopsida</taxon>
        <taxon>eudicotyledons</taxon>
        <taxon>Gunneridae</taxon>
        <taxon>Pentapetalae</taxon>
        <taxon>asterids</taxon>
        <taxon>Ericales</taxon>
        <taxon>Theaceae</taxon>
        <taxon>Camellia</taxon>
    </lineage>
</organism>